<dbReference type="Gene3D" id="3.90.215.10">
    <property type="entry name" value="Gamma Fibrinogen, chain A, domain 1"/>
    <property type="match status" value="1"/>
</dbReference>
<name>B4JWJ3_DROGR</name>
<evidence type="ECO:0000313" key="5">
    <source>
        <dbReference type="Proteomes" id="UP000001070"/>
    </source>
</evidence>
<dbReference type="SMART" id="SM00186">
    <property type="entry name" value="FBG"/>
    <property type="match status" value="1"/>
</dbReference>
<proteinExistence type="predicted"/>
<dbReference type="PROSITE" id="PS51406">
    <property type="entry name" value="FIBRINOGEN_C_2"/>
    <property type="match status" value="1"/>
</dbReference>
<dbReference type="HOGENOM" id="CLU_1020365_0_0_1"/>
<dbReference type="PANTHER" id="PTHR19143:SF327">
    <property type="entry name" value="FI21813P1-RELATED"/>
    <property type="match status" value="1"/>
</dbReference>
<dbReference type="STRING" id="7222.B4JWJ3"/>
<keyword evidence="5" id="KW-1185">Reference proteome</keyword>
<dbReference type="SUPFAM" id="SSF56496">
    <property type="entry name" value="Fibrinogen C-terminal domain-like"/>
    <property type="match status" value="1"/>
</dbReference>
<dbReference type="InterPro" id="IPR008251">
    <property type="entry name" value="Chromo_shadow_dom"/>
</dbReference>
<evidence type="ECO:0000313" key="4">
    <source>
        <dbReference type="EMBL" id="EDV98331.1"/>
    </source>
</evidence>
<dbReference type="PANTHER" id="PTHR19143">
    <property type="entry name" value="FIBRINOGEN/TENASCIN/ANGIOPOEITIN"/>
    <property type="match status" value="1"/>
</dbReference>
<reference evidence="4 5" key="1">
    <citation type="journal article" date="2007" name="Nature">
        <title>Evolution of genes and genomes on the Drosophila phylogeny.</title>
        <authorList>
            <consortium name="Drosophila 12 Genomes Consortium"/>
            <person name="Clark A.G."/>
            <person name="Eisen M.B."/>
            <person name="Smith D.R."/>
            <person name="Bergman C.M."/>
            <person name="Oliver B."/>
            <person name="Markow T.A."/>
            <person name="Kaufman T.C."/>
            <person name="Kellis M."/>
            <person name="Gelbart W."/>
            <person name="Iyer V.N."/>
            <person name="Pollard D.A."/>
            <person name="Sackton T.B."/>
            <person name="Larracuente A.M."/>
            <person name="Singh N.D."/>
            <person name="Abad J.P."/>
            <person name="Abt D.N."/>
            <person name="Adryan B."/>
            <person name="Aguade M."/>
            <person name="Akashi H."/>
            <person name="Anderson W.W."/>
            <person name="Aquadro C.F."/>
            <person name="Ardell D.H."/>
            <person name="Arguello R."/>
            <person name="Artieri C.G."/>
            <person name="Barbash D.A."/>
            <person name="Barker D."/>
            <person name="Barsanti P."/>
            <person name="Batterham P."/>
            <person name="Batzoglou S."/>
            <person name="Begun D."/>
            <person name="Bhutkar A."/>
            <person name="Blanco E."/>
            <person name="Bosak S.A."/>
            <person name="Bradley R.K."/>
            <person name="Brand A.D."/>
            <person name="Brent M.R."/>
            <person name="Brooks A.N."/>
            <person name="Brown R.H."/>
            <person name="Butlin R.K."/>
            <person name="Caggese C."/>
            <person name="Calvi B.R."/>
            <person name="Bernardo de Carvalho A."/>
            <person name="Caspi A."/>
            <person name="Castrezana S."/>
            <person name="Celniker S.E."/>
            <person name="Chang J.L."/>
            <person name="Chapple C."/>
            <person name="Chatterji S."/>
            <person name="Chinwalla A."/>
            <person name="Civetta A."/>
            <person name="Clifton S.W."/>
            <person name="Comeron J.M."/>
            <person name="Costello J.C."/>
            <person name="Coyne J.A."/>
            <person name="Daub J."/>
            <person name="David R.G."/>
            <person name="Delcher A.L."/>
            <person name="Delehaunty K."/>
            <person name="Do C.B."/>
            <person name="Ebling H."/>
            <person name="Edwards K."/>
            <person name="Eickbush T."/>
            <person name="Evans J.D."/>
            <person name="Filipski A."/>
            <person name="Findeiss S."/>
            <person name="Freyhult E."/>
            <person name="Fulton L."/>
            <person name="Fulton R."/>
            <person name="Garcia A.C."/>
            <person name="Gardiner A."/>
            <person name="Garfield D.A."/>
            <person name="Garvin B.E."/>
            <person name="Gibson G."/>
            <person name="Gilbert D."/>
            <person name="Gnerre S."/>
            <person name="Godfrey J."/>
            <person name="Good R."/>
            <person name="Gotea V."/>
            <person name="Gravely B."/>
            <person name="Greenberg A.J."/>
            <person name="Griffiths-Jones S."/>
            <person name="Gross S."/>
            <person name="Guigo R."/>
            <person name="Gustafson E.A."/>
            <person name="Haerty W."/>
            <person name="Hahn M.W."/>
            <person name="Halligan D.L."/>
            <person name="Halpern A.L."/>
            <person name="Halter G.M."/>
            <person name="Han M.V."/>
            <person name="Heger A."/>
            <person name="Hillier L."/>
            <person name="Hinrichs A.S."/>
            <person name="Holmes I."/>
            <person name="Hoskins R.A."/>
            <person name="Hubisz M.J."/>
            <person name="Hultmark D."/>
            <person name="Huntley M.A."/>
            <person name="Jaffe D.B."/>
            <person name="Jagadeeshan S."/>
            <person name="Jeck W.R."/>
            <person name="Johnson J."/>
            <person name="Jones C.D."/>
            <person name="Jordan W.C."/>
            <person name="Karpen G.H."/>
            <person name="Kataoka E."/>
            <person name="Keightley P.D."/>
            <person name="Kheradpour P."/>
            <person name="Kirkness E.F."/>
            <person name="Koerich L.B."/>
            <person name="Kristiansen K."/>
            <person name="Kudrna D."/>
            <person name="Kulathinal R.J."/>
            <person name="Kumar S."/>
            <person name="Kwok R."/>
            <person name="Lander E."/>
            <person name="Langley C.H."/>
            <person name="Lapoint R."/>
            <person name="Lazzaro B.P."/>
            <person name="Lee S.J."/>
            <person name="Levesque L."/>
            <person name="Li R."/>
            <person name="Lin C.F."/>
            <person name="Lin M.F."/>
            <person name="Lindblad-Toh K."/>
            <person name="Llopart A."/>
            <person name="Long M."/>
            <person name="Low L."/>
            <person name="Lozovsky E."/>
            <person name="Lu J."/>
            <person name="Luo M."/>
            <person name="Machado C.A."/>
            <person name="Makalowski W."/>
            <person name="Marzo M."/>
            <person name="Matsuda M."/>
            <person name="Matzkin L."/>
            <person name="McAllister B."/>
            <person name="McBride C.S."/>
            <person name="McKernan B."/>
            <person name="McKernan K."/>
            <person name="Mendez-Lago M."/>
            <person name="Minx P."/>
            <person name="Mollenhauer M.U."/>
            <person name="Montooth K."/>
            <person name="Mount S.M."/>
            <person name="Mu X."/>
            <person name="Myers E."/>
            <person name="Negre B."/>
            <person name="Newfeld S."/>
            <person name="Nielsen R."/>
            <person name="Noor M.A."/>
            <person name="O'Grady P."/>
            <person name="Pachter L."/>
            <person name="Papaceit M."/>
            <person name="Parisi M.J."/>
            <person name="Parisi M."/>
            <person name="Parts L."/>
            <person name="Pedersen J.S."/>
            <person name="Pesole G."/>
            <person name="Phillippy A.M."/>
            <person name="Ponting C.P."/>
            <person name="Pop M."/>
            <person name="Porcelli D."/>
            <person name="Powell J.R."/>
            <person name="Prohaska S."/>
            <person name="Pruitt K."/>
            <person name="Puig M."/>
            <person name="Quesneville H."/>
            <person name="Ram K.R."/>
            <person name="Rand D."/>
            <person name="Rasmussen M.D."/>
            <person name="Reed L.K."/>
            <person name="Reenan R."/>
            <person name="Reily A."/>
            <person name="Remington K.A."/>
            <person name="Rieger T.T."/>
            <person name="Ritchie M.G."/>
            <person name="Robin C."/>
            <person name="Rogers Y.H."/>
            <person name="Rohde C."/>
            <person name="Rozas J."/>
            <person name="Rubenfield M.J."/>
            <person name="Ruiz A."/>
            <person name="Russo S."/>
            <person name="Salzberg S.L."/>
            <person name="Sanchez-Gracia A."/>
            <person name="Saranga D.J."/>
            <person name="Sato H."/>
            <person name="Schaeffer S.W."/>
            <person name="Schatz M.C."/>
            <person name="Schlenke T."/>
            <person name="Schwartz R."/>
            <person name="Segarra C."/>
            <person name="Singh R.S."/>
            <person name="Sirot L."/>
            <person name="Sirota M."/>
            <person name="Sisneros N.B."/>
            <person name="Smith C.D."/>
            <person name="Smith T.F."/>
            <person name="Spieth J."/>
            <person name="Stage D.E."/>
            <person name="Stark A."/>
            <person name="Stephan W."/>
            <person name="Strausberg R.L."/>
            <person name="Strempel S."/>
            <person name="Sturgill D."/>
            <person name="Sutton G."/>
            <person name="Sutton G.G."/>
            <person name="Tao W."/>
            <person name="Teichmann S."/>
            <person name="Tobari Y.N."/>
            <person name="Tomimura Y."/>
            <person name="Tsolas J.M."/>
            <person name="Valente V.L."/>
            <person name="Venter E."/>
            <person name="Venter J.C."/>
            <person name="Vicario S."/>
            <person name="Vieira F.G."/>
            <person name="Vilella A.J."/>
            <person name="Villasante A."/>
            <person name="Walenz B."/>
            <person name="Wang J."/>
            <person name="Wasserman M."/>
            <person name="Watts T."/>
            <person name="Wilson D."/>
            <person name="Wilson R.K."/>
            <person name="Wing R.A."/>
            <person name="Wolfner M.F."/>
            <person name="Wong A."/>
            <person name="Wong G.K."/>
            <person name="Wu C.I."/>
            <person name="Wu G."/>
            <person name="Yamamoto D."/>
            <person name="Yang H.P."/>
            <person name="Yang S.P."/>
            <person name="Yorke J.A."/>
            <person name="Yoshida K."/>
            <person name="Zdobnov E."/>
            <person name="Zhang P."/>
            <person name="Zhang Y."/>
            <person name="Zimin A.V."/>
            <person name="Baldwin J."/>
            <person name="Abdouelleil A."/>
            <person name="Abdulkadir J."/>
            <person name="Abebe A."/>
            <person name="Abera B."/>
            <person name="Abreu J."/>
            <person name="Acer S.C."/>
            <person name="Aftuck L."/>
            <person name="Alexander A."/>
            <person name="An P."/>
            <person name="Anderson E."/>
            <person name="Anderson S."/>
            <person name="Arachi H."/>
            <person name="Azer M."/>
            <person name="Bachantsang P."/>
            <person name="Barry A."/>
            <person name="Bayul T."/>
            <person name="Berlin A."/>
            <person name="Bessette D."/>
            <person name="Bloom T."/>
            <person name="Blye J."/>
            <person name="Boguslavskiy L."/>
            <person name="Bonnet C."/>
            <person name="Boukhgalter B."/>
            <person name="Bourzgui I."/>
            <person name="Brown A."/>
            <person name="Cahill P."/>
            <person name="Channer S."/>
            <person name="Cheshatsang Y."/>
            <person name="Chuda L."/>
            <person name="Citroen M."/>
            <person name="Collymore A."/>
            <person name="Cooke P."/>
            <person name="Costello M."/>
            <person name="D'Aco K."/>
            <person name="Daza R."/>
            <person name="De Haan G."/>
            <person name="DeGray S."/>
            <person name="DeMaso C."/>
            <person name="Dhargay N."/>
            <person name="Dooley K."/>
            <person name="Dooley E."/>
            <person name="Doricent M."/>
            <person name="Dorje P."/>
            <person name="Dorjee K."/>
            <person name="Dupes A."/>
            <person name="Elong R."/>
            <person name="Falk J."/>
            <person name="Farina A."/>
            <person name="Faro S."/>
            <person name="Ferguson D."/>
            <person name="Fisher S."/>
            <person name="Foley C.D."/>
            <person name="Franke A."/>
            <person name="Friedrich D."/>
            <person name="Gadbois L."/>
            <person name="Gearin G."/>
            <person name="Gearin C.R."/>
            <person name="Giannoukos G."/>
            <person name="Goode T."/>
            <person name="Graham J."/>
            <person name="Grandbois E."/>
            <person name="Grewal S."/>
            <person name="Gyaltsen K."/>
            <person name="Hafez N."/>
            <person name="Hagos B."/>
            <person name="Hall J."/>
            <person name="Henson C."/>
            <person name="Hollinger A."/>
            <person name="Honan T."/>
            <person name="Huard M.D."/>
            <person name="Hughes L."/>
            <person name="Hurhula B."/>
            <person name="Husby M.E."/>
            <person name="Kamat A."/>
            <person name="Kanga B."/>
            <person name="Kashin S."/>
            <person name="Khazanovich D."/>
            <person name="Kisner P."/>
            <person name="Lance K."/>
            <person name="Lara M."/>
            <person name="Lee W."/>
            <person name="Lennon N."/>
            <person name="Letendre F."/>
            <person name="LeVine R."/>
            <person name="Lipovsky A."/>
            <person name="Liu X."/>
            <person name="Liu J."/>
            <person name="Liu S."/>
            <person name="Lokyitsang T."/>
            <person name="Lokyitsang Y."/>
            <person name="Lubonja R."/>
            <person name="Lui A."/>
            <person name="MacDonald P."/>
            <person name="Magnisalis V."/>
            <person name="Maru K."/>
            <person name="Matthews C."/>
            <person name="McCusker W."/>
            <person name="McDonough S."/>
            <person name="Mehta T."/>
            <person name="Meldrim J."/>
            <person name="Meneus L."/>
            <person name="Mihai O."/>
            <person name="Mihalev A."/>
            <person name="Mihova T."/>
            <person name="Mittelman R."/>
            <person name="Mlenga V."/>
            <person name="Montmayeur A."/>
            <person name="Mulrain L."/>
            <person name="Navidi A."/>
            <person name="Naylor J."/>
            <person name="Negash T."/>
            <person name="Nguyen T."/>
            <person name="Nguyen N."/>
            <person name="Nicol R."/>
            <person name="Norbu C."/>
            <person name="Norbu N."/>
            <person name="Novod N."/>
            <person name="O'Neill B."/>
            <person name="Osman S."/>
            <person name="Markiewicz E."/>
            <person name="Oyono O.L."/>
            <person name="Patti C."/>
            <person name="Phunkhang P."/>
            <person name="Pierre F."/>
            <person name="Priest M."/>
            <person name="Raghuraman S."/>
            <person name="Rege F."/>
            <person name="Reyes R."/>
            <person name="Rise C."/>
            <person name="Rogov P."/>
            <person name="Ross K."/>
            <person name="Ryan E."/>
            <person name="Settipalli S."/>
            <person name="Shea T."/>
            <person name="Sherpa N."/>
            <person name="Shi L."/>
            <person name="Shih D."/>
            <person name="Sparrow T."/>
            <person name="Spaulding J."/>
            <person name="Stalker J."/>
            <person name="Stange-Thomann N."/>
            <person name="Stavropoulos S."/>
            <person name="Stone C."/>
            <person name="Strader C."/>
            <person name="Tesfaye S."/>
            <person name="Thomson T."/>
            <person name="Thoulutsang Y."/>
            <person name="Thoulutsang D."/>
            <person name="Topham K."/>
            <person name="Topping I."/>
            <person name="Tsamla T."/>
            <person name="Vassiliev H."/>
            <person name="Vo A."/>
            <person name="Wangchuk T."/>
            <person name="Wangdi T."/>
            <person name="Weiand M."/>
            <person name="Wilkinson J."/>
            <person name="Wilson A."/>
            <person name="Yadav S."/>
            <person name="Young G."/>
            <person name="Yu Q."/>
            <person name="Zembek L."/>
            <person name="Zhong D."/>
            <person name="Zimmer A."/>
            <person name="Zwirko Z."/>
            <person name="Jaffe D.B."/>
            <person name="Alvarez P."/>
            <person name="Brockman W."/>
            <person name="Butler J."/>
            <person name="Chin C."/>
            <person name="Gnerre S."/>
            <person name="Grabherr M."/>
            <person name="Kleber M."/>
            <person name="Mauceli E."/>
            <person name="MacCallum I."/>
        </authorList>
    </citation>
    <scope>NUCLEOTIDE SEQUENCE [LARGE SCALE GENOMIC DNA]</scope>
    <source>
        <strain evidence="5">Tucson 15287-2541.00</strain>
    </source>
</reference>
<dbReference type="PhylomeDB" id="B4JWJ3"/>
<dbReference type="InterPro" id="IPR050373">
    <property type="entry name" value="Fibrinogen_C-term_domain"/>
</dbReference>
<dbReference type="InterPro" id="IPR002181">
    <property type="entry name" value="Fibrinogen_a/b/g_C_dom"/>
</dbReference>
<dbReference type="SMR" id="B4JWJ3"/>
<sequence length="273" mass="32248">MDGSVDFYLFWDDFKKGFGNLDGEFFIGLDKLHFMTRDGDNELIIAMEDFEGNRRNAYYDRFSIGSEEEAYKLRTLGEYYGDAGDSLVRHLGEKFSTRDRNNAQWDGGNCAKERQGAWWYFNYCHDSNLMGRYNDNTRGKGINWYEFTGYETTLKRVEMKIRWKRGRPRNRTLEGSSLRMNSTNRVQDLIKLLVRMYKTHGRLVPTENNGFNRNLKPDVIVDSFATDDGEPMFFLRFKCRKIPELITLTEMKRRAPTILIEFYSSRLTNAYEK</sequence>
<dbReference type="GO" id="GO:0005694">
    <property type="term" value="C:chromosome"/>
    <property type="evidence" value="ECO:0007669"/>
    <property type="project" value="UniProtKB-ARBA"/>
</dbReference>
<dbReference type="EMBL" id="CH916375">
    <property type="protein sequence ID" value="EDV98331.1"/>
    <property type="molecule type" value="Genomic_DNA"/>
</dbReference>
<dbReference type="InterPro" id="IPR016197">
    <property type="entry name" value="Chromo-like_dom_sf"/>
</dbReference>
<accession>B4JWJ3</accession>
<dbReference type="GO" id="GO:0005634">
    <property type="term" value="C:nucleus"/>
    <property type="evidence" value="ECO:0007669"/>
    <property type="project" value="UniProtKB-SubCell"/>
</dbReference>
<dbReference type="eggNOG" id="KOG2579">
    <property type="taxonomic scope" value="Eukaryota"/>
</dbReference>
<dbReference type="Gene3D" id="2.40.50.40">
    <property type="match status" value="1"/>
</dbReference>
<gene>
    <name evidence="4" type="primary">Dgri\GH23054</name>
    <name evidence="4" type="ORF">Dgri_GH23054</name>
</gene>
<dbReference type="Pfam" id="PF01393">
    <property type="entry name" value="Chromo_shadow"/>
    <property type="match status" value="1"/>
</dbReference>
<comment type="subcellular location">
    <subcellularLocation>
        <location evidence="1">Nucleus</location>
    </subcellularLocation>
</comment>
<dbReference type="CDD" id="cd00087">
    <property type="entry name" value="FReD"/>
    <property type="match status" value="1"/>
</dbReference>
<dbReference type="InterPro" id="IPR014716">
    <property type="entry name" value="Fibrinogen_a/b/g_C_1"/>
</dbReference>
<dbReference type="Pfam" id="PF00147">
    <property type="entry name" value="Fibrinogen_C"/>
    <property type="match status" value="1"/>
</dbReference>
<dbReference type="InParanoid" id="B4JWJ3"/>
<dbReference type="OrthoDB" id="6145874at2759"/>
<dbReference type="SUPFAM" id="SSF54160">
    <property type="entry name" value="Chromo domain-like"/>
    <property type="match status" value="1"/>
</dbReference>
<organism evidence="5">
    <name type="scientific">Drosophila grimshawi</name>
    <name type="common">Hawaiian fruit fly</name>
    <name type="synonym">Idiomyia grimshawi</name>
    <dbReference type="NCBI Taxonomy" id="7222"/>
    <lineage>
        <taxon>Eukaryota</taxon>
        <taxon>Metazoa</taxon>
        <taxon>Ecdysozoa</taxon>
        <taxon>Arthropoda</taxon>
        <taxon>Hexapoda</taxon>
        <taxon>Insecta</taxon>
        <taxon>Pterygota</taxon>
        <taxon>Neoptera</taxon>
        <taxon>Endopterygota</taxon>
        <taxon>Diptera</taxon>
        <taxon>Brachycera</taxon>
        <taxon>Muscomorpha</taxon>
        <taxon>Ephydroidea</taxon>
        <taxon>Drosophilidae</taxon>
        <taxon>Drosophila</taxon>
        <taxon>Hawaiian Drosophila</taxon>
    </lineage>
</organism>
<protein>
    <submittedName>
        <fullName evidence="4">GH23054</fullName>
    </submittedName>
</protein>
<feature type="domain" description="Fibrinogen C-terminal" evidence="3">
    <location>
        <begin position="1"/>
        <end position="165"/>
    </location>
</feature>
<dbReference type="Proteomes" id="UP000001070">
    <property type="component" value="Unassembled WGS sequence"/>
</dbReference>
<dbReference type="GO" id="GO:0005615">
    <property type="term" value="C:extracellular space"/>
    <property type="evidence" value="ECO:0007669"/>
    <property type="project" value="TreeGrafter"/>
</dbReference>
<dbReference type="AlphaFoldDB" id="B4JWJ3"/>
<evidence type="ECO:0000256" key="2">
    <source>
        <dbReference type="ARBA" id="ARBA00023242"/>
    </source>
</evidence>
<evidence type="ECO:0000259" key="3">
    <source>
        <dbReference type="PROSITE" id="PS51406"/>
    </source>
</evidence>
<evidence type="ECO:0000256" key="1">
    <source>
        <dbReference type="ARBA" id="ARBA00004123"/>
    </source>
</evidence>
<dbReference type="InterPro" id="IPR036056">
    <property type="entry name" value="Fibrinogen-like_C"/>
</dbReference>
<keyword evidence="2" id="KW-0539">Nucleus</keyword>